<evidence type="ECO:0000256" key="1">
    <source>
        <dbReference type="SAM" id="Phobius"/>
    </source>
</evidence>
<dbReference type="EMBL" id="ASPP01043525">
    <property type="protein sequence ID" value="ETN99584.1"/>
    <property type="molecule type" value="Genomic_DNA"/>
</dbReference>
<reference evidence="2 3" key="1">
    <citation type="journal article" date="2013" name="Curr. Biol.">
        <title>The Genome of the Foraminiferan Reticulomyxa filosa.</title>
        <authorList>
            <person name="Glockner G."/>
            <person name="Hulsmann N."/>
            <person name="Schleicher M."/>
            <person name="Noegel A.A."/>
            <person name="Eichinger L."/>
            <person name="Gallinger C."/>
            <person name="Pawlowski J."/>
            <person name="Sierra R."/>
            <person name="Euteneuer U."/>
            <person name="Pillet L."/>
            <person name="Moustafa A."/>
            <person name="Platzer M."/>
            <person name="Groth M."/>
            <person name="Szafranski K."/>
            <person name="Schliwa M."/>
        </authorList>
    </citation>
    <scope>NUCLEOTIDE SEQUENCE [LARGE SCALE GENOMIC DNA]</scope>
</reference>
<keyword evidence="1" id="KW-0472">Membrane</keyword>
<evidence type="ECO:0000313" key="3">
    <source>
        <dbReference type="Proteomes" id="UP000023152"/>
    </source>
</evidence>
<keyword evidence="1" id="KW-0812">Transmembrane</keyword>
<comment type="caution">
    <text evidence="2">The sequence shown here is derived from an EMBL/GenBank/DDBJ whole genome shotgun (WGS) entry which is preliminary data.</text>
</comment>
<keyword evidence="3" id="KW-1185">Reference proteome</keyword>
<dbReference type="AlphaFoldDB" id="X6LFR4"/>
<keyword evidence="1" id="KW-1133">Transmembrane helix</keyword>
<evidence type="ECO:0000313" key="2">
    <source>
        <dbReference type="EMBL" id="ETN99584.1"/>
    </source>
</evidence>
<sequence>MQISTIHDARNSFSKNYPFTKKNLKRKRDCQQYMGELDTRSCEFFDHDGTYDFESNEHHFEEWTDGQGKNSYPPEFFFFHYHCSLQGEHDRSTITIFLFLLINVSFFFCYSSWFMTNMFVFKHHYIRCFFFFEKLSVIDLSCIVVEIFLIEN</sequence>
<feature type="transmembrane region" description="Helical" evidence="1">
    <location>
        <begin position="128"/>
        <end position="150"/>
    </location>
</feature>
<dbReference type="Proteomes" id="UP000023152">
    <property type="component" value="Unassembled WGS sequence"/>
</dbReference>
<protein>
    <submittedName>
        <fullName evidence="2">Uncharacterized protein</fullName>
    </submittedName>
</protein>
<name>X6LFR4_RETFI</name>
<proteinExistence type="predicted"/>
<organism evidence="2 3">
    <name type="scientific">Reticulomyxa filosa</name>
    <dbReference type="NCBI Taxonomy" id="46433"/>
    <lineage>
        <taxon>Eukaryota</taxon>
        <taxon>Sar</taxon>
        <taxon>Rhizaria</taxon>
        <taxon>Retaria</taxon>
        <taxon>Foraminifera</taxon>
        <taxon>Monothalamids</taxon>
        <taxon>Reticulomyxidae</taxon>
        <taxon>Reticulomyxa</taxon>
    </lineage>
</organism>
<gene>
    <name evidence="2" type="ORF">RFI_37885</name>
</gene>
<feature type="transmembrane region" description="Helical" evidence="1">
    <location>
        <begin position="94"/>
        <end position="116"/>
    </location>
</feature>
<accession>X6LFR4</accession>